<dbReference type="PANTHER" id="PTHR42749">
    <property type="entry name" value="CELL SHAPE-DETERMINING PROTEIN MREB"/>
    <property type="match status" value="1"/>
</dbReference>
<dbReference type="EMBL" id="CP071446">
    <property type="protein sequence ID" value="QTA37253.1"/>
    <property type="molecule type" value="Genomic_DNA"/>
</dbReference>
<keyword evidence="2 6" id="KW-0547">Nucleotide-binding</keyword>
<evidence type="ECO:0000256" key="1">
    <source>
        <dbReference type="ARBA" id="ARBA00022490"/>
    </source>
</evidence>
<dbReference type="HAMAP" id="MF_02207">
    <property type="entry name" value="MreB"/>
    <property type="match status" value="1"/>
</dbReference>
<sequence>MIFKRQDLGIDLGTANTLVYVKGKGIVVNEPSVVAINVETEEVIKVGEEAKRMLGKTPAYIKAIRPLKDGVIADYNIALAMLNYFINRAQNGFSLFRPMVVVGVPVGITEVESRAILEAGNEAGAKRVFLIEEPMATAIGANLNVEEPSGNMVIDIGGGTTEIAVISLGSLVTWTSIRLAGDELDESIVQYVREIYRVIIGERTAERVKMEIGNVYPDKEYDELETYITGIDLSTGLPKKLILKGGEIREALKPIVMQIIDATKSTIEKTPPELVADITEKGIVVAGGGSLLRGITKLISKETGIDAIRADEPMTCVARGAGMVLDKLDILSRLRRNE</sequence>
<dbReference type="PRINTS" id="PR01652">
    <property type="entry name" value="SHAPEPROTEIN"/>
</dbReference>
<dbReference type="SUPFAM" id="SSF53067">
    <property type="entry name" value="Actin-like ATPase domain"/>
    <property type="match status" value="2"/>
</dbReference>
<evidence type="ECO:0000256" key="5">
    <source>
        <dbReference type="ARBA" id="ARBA00023458"/>
    </source>
</evidence>
<accession>A0ABX7S5Y3</accession>
<dbReference type="InterPro" id="IPR056546">
    <property type="entry name" value="MreB_MamK-like"/>
</dbReference>
<dbReference type="CDD" id="cd10225">
    <property type="entry name" value="ASKHA_NBD_MreB-like"/>
    <property type="match status" value="1"/>
</dbReference>
<name>A0ABX7S5Y3_9BACT</name>
<evidence type="ECO:0000256" key="2">
    <source>
        <dbReference type="ARBA" id="ARBA00022741"/>
    </source>
</evidence>
<dbReference type="Pfam" id="PF06723">
    <property type="entry name" value="MreB_Mbl"/>
    <property type="match status" value="1"/>
</dbReference>
<protein>
    <recommendedName>
        <fullName evidence="6">Cell shape-determining protein MreB</fullName>
    </recommendedName>
</protein>
<feature type="binding site" evidence="6">
    <location>
        <begin position="14"/>
        <end position="16"/>
    </location>
    <ligand>
        <name>ATP</name>
        <dbReference type="ChEBI" id="CHEBI:30616"/>
    </ligand>
</feature>
<feature type="binding site" evidence="6">
    <location>
        <begin position="158"/>
        <end position="160"/>
    </location>
    <ligand>
        <name>ATP</name>
        <dbReference type="ChEBI" id="CHEBI:30616"/>
    </ligand>
</feature>
<dbReference type="InterPro" id="IPR043129">
    <property type="entry name" value="ATPase_NBD"/>
</dbReference>
<keyword evidence="8" id="KW-1185">Reference proteome</keyword>
<dbReference type="InterPro" id="IPR004753">
    <property type="entry name" value="MreB"/>
</dbReference>
<reference evidence="7 8" key="1">
    <citation type="submission" date="2021-03" db="EMBL/GenBank/DDBJ databases">
        <title>Thermosipho ferrireducens sp.nov., an anaerobic thermophilic iron-reducing bacterium isolated from a deep-sea hydrothermal sulfide deposits.</title>
        <authorList>
            <person name="Zeng X."/>
            <person name="Chen Y."/>
            <person name="Shao Z."/>
        </authorList>
    </citation>
    <scope>NUCLEOTIDE SEQUENCE [LARGE SCALE GENOMIC DNA]</scope>
    <source>
        <strain evidence="7 8">JL129W03</strain>
    </source>
</reference>
<dbReference type="Proteomes" id="UP000671862">
    <property type="component" value="Chromosome"/>
</dbReference>
<comment type="function">
    <text evidence="6">Forms membrane-associated dynamic filaments that are essential for cell shape determination. Acts by regulating cell wall synthesis and cell elongation, and thus cell shape. A feedback loop between cell geometry and MreB localization may maintain elongated cell shape by targeting cell wall growth to regions of negative cell wall curvature.</text>
</comment>
<evidence type="ECO:0000256" key="4">
    <source>
        <dbReference type="ARBA" id="ARBA00022960"/>
    </source>
</evidence>
<dbReference type="Gene3D" id="3.30.420.40">
    <property type="match status" value="3"/>
</dbReference>
<comment type="similarity">
    <text evidence="5 6">Belongs to the FtsA/MreB family.</text>
</comment>
<evidence type="ECO:0000313" key="8">
    <source>
        <dbReference type="Proteomes" id="UP000671862"/>
    </source>
</evidence>
<feature type="binding site" evidence="6">
    <location>
        <begin position="206"/>
        <end position="209"/>
    </location>
    <ligand>
        <name>ATP</name>
        <dbReference type="ChEBI" id="CHEBI:30616"/>
    </ligand>
</feature>
<feature type="binding site" evidence="6">
    <location>
        <begin position="288"/>
        <end position="291"/>
    </location>
    <ligand>
        <name>ATP</name>
        <dbReference type="ChEBI" id="CHEBI:30616"/>
    </ligand>
</feature>
<keyword evidence="4 6" id="KW-0133">Cell shape</keyword>
<dbReference type="NCBIfam" id="TIGR00904">
    <property type="entry name" value="mreB"/>
    <property type="match status" value="1"/>
</dbReference>
<dbReference type="RefSeq" id="WP_207565978.1">
    <property type="nucleotide sequence ID" value="NZ_CP071446.1"/>
</dbReference>
<comment type="subunit">
    <text evidence="6">Forms polymers.</text>
</comment>
<evidence type="ECO:0000256" key="6">
    <source>
        <dbReference type="HAMAP-Rule" id="MF_02207"/>
    </source>
</evidence>
<proteinExistence type="inferred from homology"/>
<keyword evidence="3 6" id="KW-0067">ATP-binding</keyword>
<dbReference type="NCBIfam" id="NF010539">
    <property type="entry name" value="PRK13927.1"/>
    <property type="match status" value="1"/>
</dbReference>
<evidence type="ECO:0000313" key="7">
    <source>
        <dbReference type="EMBL" id="QTA37253.1"/>
    </source>
</evidence>
<gene>
    <name evidence="6" type="primary">mreB</name>
    <name evidence="7" type="ORF">JYK00_05780</name>
</gene>
<comment type="subcellular location">
    <subcellularLocation>
        <location evidence="6">Cytoplasm</location>
    </subcellularLocation>
    <text evidence="6">Membrane-associated.</text>
</comment>
<keyword evidence="1 6" id="KW-0963">Cytoplasm</keyword>
<organism evidence="7 8">
    <name type="scientific">Thermosipho ferrireducens</name>
    <dbReference type="NCBI Taxonomy" id="2571116"/>
    <lineage>
        <taxon>Bacteria</taxon>
        <taxon>Thermotogati</taxon>
        <taxon>Thermotogota</taxon>
        <taxon>Thermotogae</taxon>
        <taxon>Thermotogales</taxon>
        <taxon>Fervidobacteriaceae</taxon>
        <taxon>Thermosipho</taxon>
    </lineage>
</organism>
<dbReference type="PANTHER" id="PTHR42749:SF1">
    <property type="entry name" value="CELL SHAPE-DETERMINING PROTEIN MREB"/>
    <property type="match status" value="1"/>
</dbReference>
<evidence type="ECO:0000256" key="3">
    <source>
        <dbReference type="ARBA" id="ARBA00022840"/>
    </source>
</evidence>